<evidence type="ECO:0000256" key="2">
    <source>
        <dbReference type="ARBA" id="ARBA00022448"/>
    </source>
</evidence>
<evidence type="ECO:0000256" key="4">
    <source>
        <dbReference type="ARBA" id="ARBA00022989"/>
    </source>
</evidence>
<sequence>MEEEIQKQETIIADEALSELENNEKDSNDDSEELESPYGSQTNTQNPESNEENEDVSGSIKVLVSTVDKELEDETADKDIVSAPMDKIQTTEVILKPPLNESQPSNRTSILNPYQDTQQMYPQKSERRLPVQRTRHISCTFIIIAILLCLVSISYLIGGAWLFLYLEELQELSYINEIAKLKNDTAILLATELRQVKAHEAIWSQYVFKHLDIYEDALLRSTGLGYWRQDHSDGKQRWAYPNTMFYSLSLMTTTGYGSMTPRSKWGRTATVCYSLFGIPLTISWIICMGRFLAFYWSWMFDNICCRFCCHSTDGKTVTKPKNLSNKITRRRSNAIGPLKEPIQPRVASAMKNADLELQRDIYRADSNLQNNPTREKSNQVYETNNNYFVAKYLEDLSENFSNIDDQLSSLDHVVSIVFAVIFFLVYFVFGSALFSAIEGFVVTDILYFNYLMFASVGPGSYELQDDIAENKIKGNLYYIIYLIFGYLILSMICNLIYMHFHPTSRHYRTLRSRKT</sequence>
<feature type="transmembrane region" description="Helical" evidence="9">
    <location>
        <begin position="412"/>
        <end position="429"/>
    </location>
</feature>
<feature type="transmembrane region" description="Helical" evidence="9">
    <location>
        <begin position="271"/>
        <end position="293"/>
    </location>
</feature>
<evidence type="ECO:0000256" key="5">
    <source>
        <dbReference type="ARBA" id="ARBA00023065"/>
    </source>
</evidence>
<dbReference type="Gene3D" id="1.10.287.70">
    <property type="match status" value="1"/>
</dbReference>
<dbReference type="Proteomes" id="UP000887013">
    <property type="component" value="Unassembled WGS sequence"/>
</dbReference>
<gene>
    <name evidence="11" type="primary">AVEN_93945_1</name>
    <name evidence="11" type="ORF">NPIL_206361</name>
</gene>
<evidence type="ECO:0000313" key="12">
    <source>
        <dbReference type="Proteomes" id="UP000887013"/>
    </source>
</evidence>
<evidence type="ECO:0000256" key="8">
    <source>
        <dbReference type="SAM" id="MobiDB-lite"/>
    </source>
</evidence>
<dbReference type="AlphaFoldDB" id="A0A8X6QJB0"/>
<dbReference type="SUPFAM" id="SSF81324">
    <property type="entry name" value="Voltage-gated potassium channels"/>
    <property type="match status" value="2"/>
</dbReference>
<dbReference type="OrthoDB" id="6433782at2759"/>
<protein>
    <submittedName>
        <fullName evidence="11">Ion_trans_2 domain-containing protein</fullName>
    </submittedName>
</protein>
<dbReference type="InterPro" id="IPR003280">
    <property type="entry name" value="2pore_dom_K_chnl"/>
</dbReference>
<evidence type="ECO:0000256" key="7">
    <source>
        <dbReference type="ARBA" id="ARBA00023303"/>
    </source>
</evidence>
<keyword evidence="6 9" id="KW-0472">Membrane</keyword>
<dbReference type="Pfam" id="PF07885">
    <property type="entry name" value="Ion_trans_2"/>
    <property type="match status" value="1"/>
</dbReference>
<dbReference type="GO" id="GO:0022841">
    <property type="term" value="F:potassium ion leak channel activity"/>
    <property type="evidence" value="ECO:0007669"/>
    <property type="project" value="TreeGrafter"/>
</dbReference>
<dbReference type="PANTHER" id="PTHR11003:SF334">
    <property type="entry name" value="FI03418P"/>
    <property type="match status" value="1"/>
</dbReference>
<dbReference type="EMBL" id="BMAW01030489">
    <property type="protein sequence ID" value="GFU16656.1"/>
    <property type="molecule type" value="Genomic_DNA"/>
</dbReference>
<dbReference type="GO" id="GO:0030322">
    <property type="term" value="P:stabilization of membrane potential"/>
    <property type="evidence" value="ECO:0007669"/>
    <property type="project" value="TreeGrafter"/>
</dbReference>
<evidence type="ECO:0000256" key="1">
    <source>
        <dbReference type="ARBA" id="ARBA00004141"/>
    </source>
</evidence>
<evidence type="ECO:0000259" key="10">
    <source>
        <dbReference type="Pfam" id="PF07885"/>
    </source>
</evidence>
<keyword evidence="7" id="KW-0407">Ion channel</keyword>
<dbReference type="GO" id="GO:0015271">
    <property type="term" value="F:outward rectifier potassium channel activity"/>
    <property type="evidence" value="ECO:0007669"/>
    <property type="project" value="TreeGrafter"/>
</dbReference>
<evidence type="ECO:0000256" key="3">
    <source>
        <dbReference type="ARBA" id="ARBA00022692"/>
    </source>
</evidence>
<name>A0A8X6QJB0_NEPPI</name>
<comment type="subcellular location">
    <subcellularLocation>
        <location evidence="1">Membrane</location>
        <topology evidence="1">Multi-pass membrane protein</topology>
    </subcellularLocation>
</comment>
<proteinExistence type="predicted"/>
<dbReference type="PANTHER" id="PTHR11003">
    <property type="entry name" value="POTASSIUM CHANNEL, SUBFAMILY K"/>
    <property type="match status" value="1"/>
</dbReference>
<keyword evidence="2" id="KW-0813">Transport</keyword>
<dbReference type="InterPro" id="IPR013099">
    <property type="entry name" value="K_chnl_dom"/>
</dbReference>
<feature type="domain" description="Potassium channel" evidence="10">
    <location>
        <begin position="226"/>
        <end position="292"/>
    </location>
</feature>
<keyword evidence="4 9" id="KW-1133">Transmembrane helix</keyword>
<feature type="transmembrane region" description="Helical" evidence="9">
    <location>
        <begin position="436"/>
        <end position="456"/>
    </location>
</feature>
<comment type="caution">
    <text evidence="11">The sequence shown here is derived from an EMBL/GenBank/DDBJ whole genome shotgun (WGS) entry which is preliminary data.</text>
</comment>
<keyword evidence="5" id="KW-0406">Ion transport</keyword>
<feature type="region of interest" description="Disordered" evidence="8">
    <location>
        <begin position="1"/>
        <end position="58"/>
    </location>
</feature>
<organism evidence="11 12">
    <name type="scientific">Nephila pilipes</name>
    <name type="common">Giant wood spider</name>
    <name type="synonym">Nephila maculata</name>
    <dbReference type="NCBI Taxonomy" id="299642"/>
    <lineage>
        <taxon>Eukaryota</taxon>
        <taxon>Metazoa</taxon>
        <taxon>Ecdysozoa</taxon>
        <taxon>Arthropoda</taxon>
        <taxon>Chelicerata</taxon>
        <taxon>Arachnida</taxon>
        <taxon>Araneae</taxon>
        <taxon>Araneomorphae</taxon>
        <taxon>Entelegynae</taxon>
        <taxon>Araneoidea</taxon>
        <taxon>Nephilidae</taxon>
        <taxon>Nephila</taxon>
    </lineage>
</organism>
<reference evidence="11" key="1">
    <citation type="submission" date="2020-08" db="EMBL/GenBank/DDBJ databases">
        <title>Multicomponent nature underlies the extraordinary mechanical properties of spider dragline silk.</title>
        <authorList>
            <person name="Kono N."/>
            <person name="Nakamura H."/>
            <person name="Mori M."/>
            <person name="Yoshida Y."/>
            <person name="Ohtoshi R."/>
            <person name="Malay A.D."/>
            <person name="Moran D.A.P."/>
            <person name="Tomita M."/>
            <person name="Numata K."/>
            <person name="Arakawa K."/>
        </authorList>
    </citation>
    <scope>NUCLEOTIDE SEQUENCE</scope>
</reference>
<evidence type="ECO:0000313" key="11">
    <source>
        <dbReference type="EMBL" id="GFU16656.1"/>
    </source>
</evidence>
<dbReference type="GO" id="GO:0005886">
    <property type="term" value="C:plasma membrane"/>
    <property type="evidence" value="ECO:0007669"/>
    <property type="project" value="TreeGrafter"/>
</dbReference>
<accession>A0A8X6QJB0</accession>
<feature type="transmembrane region" description="Helical" evidence="9">
    <location>
        <begin position="238"/>
        <end position="259"/>
    </location>
</feature>
<feature type="transmembrane region" description="Helical" evidence="9">
    <location>
        <begin position="137"/>
        <end position="164"/>
    </location>
</feature>
<feature type="transmembrane region" description="Helical" evidence="9">
    <location>
        <begin position="476"/>
        <end position="498"/>
    </location>
</feature>
<evidence type="ECO:0000256" key="6">
    <source>
        <dbReference type="ARBA" id="ARBA00023136"/>
    </source>
</evidence>
<feature type="compositionally biased region" description="Polar residues" evidence="8">
    <location>
        <begin position="38"/>
        <end position="48"/>
    </location>
</feature>
<evidence type="ECO:0000256" key="9">
    <source>
        <dbReference type="SAM" id="Phobius"/>
    </source>
</evidence>
<keyword evidence="12" id="KW-1185">Reference proteome</keyword>
<keyword evidence="3 9" id="KW-0812">Transmembrane</keyword>